<keyword evidence="8" id="KW-1185">Reference proteome</keyword>
<evidence type="ECO:0000256" key="1">
    <source>
        <dbReference type="ARBA" id="ARBA00004651"/>
    </source>
</evidence>
<evidence type="ECO:0000256" key="4">
    <source>
        <dbReference type="ARBA" id="ARBA00022989"/>
    </source>
</evidence>
<feature type="transmembrane region" description="Helical" evidence="6">
    <location>
        <begin position="87"/>
        <end position="108"/>
    </location>
</feature>
<comment type="subcellular location">
    <subcellularLocation>
        <location evidence="1">Cell membrane</location>
        <topology evidence="1">Multi-pass membrane protein</topology>
    </subcellularLocation>
</comment>
<comment type="caution">
    <text evidence="7">The sequence shown here is derived from an EMBL/GenBank/DDBJ whole genome shotgun (WGS) entry which is preliminary data.</text>
</comment>
<feature type="transmembrane region" description="Helical" evidence="6">
    <location>
        <begin position="322"/>
        <end position="342"/>
    </location>
</feature>
<dbReference type="GO" id="GO:0005886">
    <property type="term" value="C:plasma membrane"/>
    <property type="evidence" value="ECO:0007669"/>
    <property type="project" value="UniProtKB-SubCell"/>
</dbReference>
<dbReference type="AlphaFoldDB" id="A0A917QER6"/>
<proteinExistence type="predicted"/>
<keyword evidence="3 6" id="KW-0812">Transmembrane</keyword>
<feature type="transmembrane region" description="Helical" evidence="6">
    <location>
        <begin position="114"/>
        <end position="136"/>
    </location>
</feature>
<evidence type="ECO:0000256" key="5">
    <source>
        <dbReference type="ARBA" id="ARBA00023136"/>
    </source>
</evidence>
<evidence type="ECO:0000256" key="6">
    <source>
        <dbReference type="SAM" id="Phobius"/>
    </source>
</evidence>
<name>A0A917QER6_9HYPH</name>
<dbReference type="Proteomes" id="UP000600449">
    <property type="component" value="Unassembled WGS sequence"/>
</dbReference>
<reference evidence="7 8" key="1">
    <citation type="journal article" date="2014" name="Int. J. Syst. Evol. Microbiol.">
        <title>Complete genome sequence of Corynebacterium casei LMG S-19264T (=DSM 44701T), isolated from a smear-ripened cheese.</title>
        <authorList>
            <consortium name="US DOE Joint Genome Institute (JGI-PGF)"/>
            <person name="Walter F."/>
            <person name="Albersmeier A."/>
            <person name="Kalinowski J."/>
            <person name="Ruckert C."/>
        </authorList>
    </citation>
    <scope>NUCLEOTIDE SEQUENCE [LARGE SCALE GENOMIC DNA]</scope>
    <source>
        <strain evidence="7 8">CGMCC 1.9161</strain>
    </source>
</reference>
<feature type="transmembrane region" description="Helical" evidence="6">
    <location>
        <begin position="148"/>
        <end position="171"/>
    </location>
</feature>
<accession>A0A917QER6</accession>
<sequence length="418" mass="43063">MNSHEKAVVAFAAMRAPLLLGRKAIEIASGIAVFVVLARVLDPAEFAAQALVLAIADAARVFGLPGLGNAQAQGIARGAGGGYRRAIAISAAGAILGAALLAAAAALLGDADRALVSTALMAIAAAFLPWAGLTFWRNAAVGLDRYDVLFVADASGAVVRAGAVVACALAFEEPFLPVVLATVIVPGACNVLGILWSLRAVPRTGLEEAGATRYGVEVSVYELPALLAQNLDRLLLYWFVSPEALAVYVVALRVPSLLQAAVGEAIASLDPLLARTRRFGRDLKRVSLAASVMLAGACAFTALVVVPWLLPVLAGERYMDAIPYAQIMTAGVAVGMLGRLQFRFVRAQLDAATFLHLVLARAGISIATMLALVASLGVLGAALAFVLRDLFASLATAAIVGARYGKASREPDNGGEGS</sequence>
<protein>
    <recommendedName>
        <fullName evidence="9">O-antigen/teichoic acid export membrane protein</fullName>
    </recommendedName>
</protein>
<dbReference type="RefSeq" id="WP_188914798.1">
    <property type="nucleotide sequence ID" value="NZ_BMMF01000012.1"/>
</dbReference>
<feature type="transmembrane region" description="Helical" evidence="6">
    <location>
        <begin position="177"/>
        <end position="198"/>
    </location>
</feature>
<keyword evidence="5 6" id="KW-0472">Membrane</keyword>
<evidence type="ECO:0008006" key="9">
    <source>
        <dbReference type="Google" id="ProtNLM"/>
    </source>
</evidence>
<dbReference type="InterPro" id="IPR050833">
    <property type="entry name" value="Poly_Biosynth_Transport"/>
</dbReference>
<dbReference type="PANTHER" id="PTHR30250:SF11">
    <property type="entry name" value="O-ANTIGEN TRANSPORTER-RELATED"/>
    <property type="match status" value="1"/>
</dbReference>
<evidence type="ECO:0000256" key="3">
    <source>
        <dbReference type="ARBA" id="ARBA00022692"/>
    </source>
</evidence>
<gene>
    <name evidence="7" type="ORF">GCM10011322_37580</name>
</gene>
<evidence type="ECO:0000256" key="2">
    <source>
        <dbReference type="ARBA" id="ARBA00022475"/>
    </source>
</evidence>
<organism evidence="7 8">
    <name type="scientific">Salinarimonas ramus</name>
    <dbReference type="NCBI Taxonomy" id="690164"/>
    <lineage>
        <taxon>Bacteria</taxon>
        <taxon>Pseudomonadati</taxon>
        <taxon>Pseudomonadota</taxon>
        <taxon>Alphaproteobacteria</taxon>
        <taxon>Hyphomicrobiales</taxon>
        <taxon>Salinarimonadaceae</taxon>
        <taxon>Salinarimonas</taxon>
    </lineage>
</organism>
<keyword evidence="4 6" id="KW-1133">Transmembrane helix</keyword>
<keyword evidence="2" id="KW-1003">Cell membrane</keyword>
<evidence type="ECO:0000313" key="7">
    <source>
        <dbReference type="EMBL" id="GGK47002.1"/>
    </source>
</evidence>
<dbReference type="PANTHER" id="PTHR30250">
    <property type="entry name" value="PST FAMILY PREDICTED COLANIC ACID TRANSPORTER"/>
    <property type="match status" value="1"/>
</dbReference>
<evidence type="ECO:0000313" key="8">
    <source>
        <dbReference type="Proteomes" id="UP000600449"/>
    </source>
</evidence>
<dbReference type="Pfam" id="PF13440">
    <property type="entry name" value="Polysacc_synt_3"/>
    <property type="match status" value="1"/>
</dbReference>
<feature type="transmembrane region" description="Helical" evidence="6">
    <location>
        <begin position="286"/>
        <end position="310"/>
    </location>
</feature>
<dbReference type="EMBL" id="BMMF01000012">
    <property type="protein sequence ID" value="GGK47002.1"/>
    <property type="molecule type" value="Genomic_DNA"/>
</dbReference>